<evidence type="ECO:0000313" key="2">
    <source>
        <dbReference type="Proteomes" id="UP000567179"/>
    </source>
</evidence>
<comment type="caution">
    <text evidence="1">The sequence shown here is derived from an EMBL/GenBank/DDBJ whole genome shotgun (WGS) entry which is preliminary data.</text>
</comment>
<proteinExistence type="predicted"/>
<dbReference type="Proteomes" id="UP000567179">
    <property type="component" value="Unassembled WGS sequence"/>
</dbReference>
<sequence length="97" mass="10645">MTSVINNAVNPRIKDSTLNICNSTTSDGGQALDKMYRKVSFHAFLNAGERADEDKCYPGTRKEVINRMEKGRDSENTLYVPKFWVSGTAGAGIQSLG</sequence>
<evidence type="ECO:0000313" key="1">
    <source>
        <dbReference type="EMBL" id="KAF5324164.1"/>
    </source>
</evidence>
<name>A0A8H5F581_9AGAR</name>
<dbReference type="OrthoDB" id="2928561at2759"/>
<protein>
    <submittedName>
        <fullName evidence="1">Uncharacterized protein</fullName>
    </submittedName>
</protein>
<organism evidence="1 2">
    <name type="scientific">Psilocybe cf. subviscida</name>
    <dbReference type="NCBI Taxonomy" id="2480587"/>
    <lineage>
        <taxon>Eukaryota</taxon>
        <taxon>Fungi</taxon>
        <taxon>Dikarya</taxon>
        <taxon>Basidiomycota</taxon>
        <taxon>Agaricomycotina</taxon>
        <taxon>Agaricomycetes</taxon>
        <taxon>Agaricomycetidae</taxon>
        <taxon>Agaricales</taxon>
        <taxon>Agaricineae</taxon>
        <taxon>Strophariaceae</taxon>
        <taxon>Psilocybe</taxon>
    </lineage>
</organism>
<dbReference type="AlphaFoldDB" id="A0A8H5F581"/>
<accession>A0A8H5F581</accession>
<keyword evidence="2" id="KW-1185">Reference proteome</keyword>
<reference evidence="1 2" key="1">
    <citation type="journal article" date="2020" name="ISME J.">
        <title>Uncovering the hidden diversity of litter-decomposition mechanisms in mushroom-forming fungi.</title>
        <authorList>
            <person name="Floudas D."/>
            <person name="Bentzer J."/>
            <person name="Ahren D."/>
            <person name="Johansson T."/>
            <person name="Persson P."/>
            <person name="Tunlid A."/>
        </authorList>
    </citation>
    <scope>NUCLEOTIDE SEQUENCE [LARGE SCALE GENOMIC DNA]</scope>
    <source>
        <strain evidence="1 2">CBS 101986</strain>
    </source>
</reference>
<dbReference type="EMBL" id="JAACJJ010000016">
    <property type="protein sequence ID" value="KAF5324164.1"/>
    <property type="molecule type" value="Genomic_DNA"/>
</dbReference>
<gene>
    <name evidence="1" type="ORF">D9619_011115</name>
</gene>